<dbReference type="Gene3D" id="3.40.30.10">
    <property type="entry name" value="Glutaredoxin"/>
    <property type="match status" value="1"/>
</dbReference>
<dbReference type="PANTHER" id="PTHR11592:SF78">
    <property type="entry name" value="GLUTATHIONE PEROXIDASE"/>
    <property type="match status" value="1"/>
</dbReference>
<evidence type="ECO:0000256" key="5">
    <source>
        <dbReference type="RuleBase" id="RU000499"/>
    </source>
</evidence>
<dbReference type="PROSITE" id="PS51355">
    <property type="entry name" value="GLUTATHIONE_PEROXID_3"/>
    <property type="match status" value="1"/>
</dbReference>
<dbReference type="EMBL" id="BMGR01000018">
    <property type="protein sequence ID" value="GGG22214.1"/>
    <property type="molecule type" value="Genomic_DNA"/>
</dbReference>
<evidence type="ECO:0000259" key="6">
    <source>
        <dbReference type="PROSITE" id="PS51352"/>
    </source>
</evidence>
<dbReference type="GO" id="GO:0034599">
    <property type="term" value="P:cellular response to oxidative stress"/>
    <property type="evidence" value="ECO:0007669"/>
    <property type="project" value="TreeGrafter"/>
</dbReference>
<organism evidence="7 8">
    <name type="scientific">Paenibacillus abyssi</name>
    <dbReference type="NCBI Taxonomy" id="1340531"/>
    <lineage>
        <taxon>Bacteria</taxon>
        <taxon>Bacillati</taxon>
        <taxon>Bacillota</taxon>
        <taxon>Bacilli</taxon>
        <taxon>Bacillales</taxon>
        <taxon>Paenibacillaceae</taxon>
        <taxon>Paenibacillus</taxon>
    </lineage>
</organism>
<reference evidence="7" key="2">
    <citation type="submission" date="2020-09" db="EMBL/GenBank/DDBJ databases">
        <authorList>
            <person name="Sun Q."/>
            <person name="Zhou Y."/>
        </authorList>
    </citation>
    <scope>NUCLEOTIDE SEQUENCE</scope>
    <source>
        <strain evidence="7">CGMCC 1.12987</strain>
    </source>
</reference>
<gene>
    <name evidence="7" type="primary">bsaA</name>
    <name evidence="7" type="ORF">GCM10010916_43570</name>
</gene>
<accession>A0A917G4D8</accession>
<name>A0A917G4D8_9BACL</name>
<dbReference type="Pfam" id="PF00255">
    <property type="entry name" value="GSHPx"/>
    <property type="match status" value="1"/>
</dbReference>
<dbReference type="PROSITE" id="PS00460">
    <property type="entry name" value="GLUTATHIONE_PEROXID_1"/>
    <property type="match status" value="1"/>
</dbReference>
<comment type="caution">
    <text evidence="7">The sequence shown here is derived from an EMBL/GenBank/DDBJ whole genome shotgun (WGS) entry which is preliminary data.</text>
</comment>
<dbReference type="PROSITE" id="PS00763">
    <property type="entry name" value="GLUTATHIONE_PEROXID_2"/>
    <property type="match status" value="1"/>
</dbReference>
<dbReference type="CDD" id="cd00340">
    <property type="entry name" value="GSH_Peroxidase"/>
    <property type="match status" value="1"/>
</dbReference>
<proteinExistence type="inferred from homology"/>
<dbReference type="PANTHER" id="PTHR11592">
    <property type="entry name" value="GLUTATHIONE PEROXIDASE"/>
    <property type="match status" value="1"/>
</dbReference>
<dbReference type="PRINTS" id="PR01011">
    <property type="entry name" value="GLUTPROXDASE"/>
</dbReference>
<dbReference type="InterPro" id="IPR000889">
    <property type="entry name" value="Glutathione_peroxidase"/>
</dbReference>
<evidence type="ECO:0000313" key="7">
    <source>
        <dbReference type="EMBL" id="GGG22214.1"/>
    </source>
</evidence>
<keyword evidence="8" id="KW-1185">Reference proteome</keyword>
<dbReference type="PIRSF" id="PIRSF000303">
    <property type="entry name" value="Glutathion_perox"/>
    <property type="match status" value="1"/>
</dbReference>
<dbReference type="GO" id="GO:0004601">
    <property type="term" value="F:peroxidase activity"/>
    <property type="evidence" value="ECO:0007669"/>
    <property type="project" value="UniProtKB-KW"/>
</dbReference>
<dbReference type="InterPro" id="IPR013766">
    <property type="entry name" value="Thioredoxin_domain"/>
</dbReference>
<keyword evidence="2 5" id="KW-0575">Peroxidase</keyword>
<evidence type="ECO:0000256" key="2">
    <source>
        <dbReference type="ARBA" id="ARBA00022559"/>
    </source>
</evidence>
<feature type="active site" evidence="4">
    <location>
        <position position="35"/>
    </location>
</feature>
<dbReference type="PROSITE" id="PS51352">
    <property type="entry name" value="THIOREDOXIN_2"/>
    <property type="match status" value="1"/>
</dbReference>
<keyword evidence="3 5" id="KW-0560">Oxidoreductase</keyword>
<dbReference type="RefSeq" id="WP_188533195.1">
    <property type="nucleotide sequence ID" value="NZ_BMGR01000018.1"/>
</dbReference>
<dbReference type="InterPro" id="IPR036249">
    <property type="entry name" value="Thioredoxin-like_sf"/>
</dbReference>
<dbReference type="FunFam" id="3.40.30.10:FF:000010">
    <property type="entry name" value="Glutathione peroxidase"/>
    <property type="match status" value="1"/>
</dbReference>
<sequence>MNIYDFKATAMNGKEISLEAYKGKVILVVNVASRCGFTFQYKELQELYEQYKDQDFVILGFPCNQFADQEPDDNEKVHAFCTLTYGVSFPMFQKVNVRDEDAHPLFTYLADSKPFEGFNEGHPVAKILISLINEKLPHYMEGNSIKWNFTKFLIGRDGQVLNRFESTTEPYEMKPFIEAALQK</sequence>
<reference evidence="7" key="1">
    <citation type="journal article" date="2014" name="Int. J. Syst. Evol. Microbiol.">
        <title>Complete genome sequence of Corynebacterium casei LMG S-19264T (=DSM 44701T), isolated from a smear-ripened cheese.</title>
        <authorList>
            <consortium name="US DOE Joint Genome Institute (JGI-PGF)"/>
            <person name="Walter F."/>
            <person name="Albersmeier A."/>
            <person name="Kalinowski J."/>
            <person name="Ruckert C."/>
        </authorList>
    </citation>
    <scope>NUCLEOTIDE SEQUENCE</scope>
    <source>
        <strain evidence="7">CGMCC 1.12987</strain>
    </source>
</reference>
<dbReference type="Proteomes" id="UP000644756">
    <property type="component" value="Unassembled WGS sequence"/>
</dbReference>
<dbReference type="AlphaFoldDB" id="A0A917G4D8"/>
<evidence type="ECO:0000313" key="8">
    <source>
        <dbReference type="Proteomes" id="UP000644756"/>
    </source>
</evidence>
<feature type="domain" description="Thioredoxin" evidence="6">
    <location>
        <begin position="1"/>
        <end position="182"/>
    </location>
</feature>
<protein>
    <recommendedName>
        <fullName evidence="5">Glutathione peroxidase</fullName>
    </recommendedName>
</protein>
<evidence type="ECO:0000256" key="1">
    <source>
        <dbReference type="ARBA" id="ARBA00006926"/>
    </source>
</evidence>
<comment type="similarity">
    <text evidence="1 5">Belongs to the glutathione peroxidase family.</text>
</comment>
<evidence type="ECO:0000256" key="3">
    <source>
        <dbReference type="ARBA" id="ARBA00023002"/>
    </source>
</evidence>
<evidence type="ECO:0000256" key="4">
    <source>
        <dbReference type="PIRSR" id="PIRSR000303-1"/>
    </source>
</evidence>
<dbReference type="SUPFAM" id="SSF52833">
    <property type="entry name" value="Thioredoxin-like"/>
    <property type="match status" value="1"/>
</dbReference>
<dbReference type="InterPro" id="IPR029759">
    <property type="entry name" value="GPX_AS"/>
</dbReference>
<dbReference type="InterPro" id="IPR029760">
    <property type="entry name" value="GPX_CS"/>
</dbReference>